<keyword evidence="3" id="KW-1185">Reference proteome</keyword>
<name>A0AAV6QWE3_SOLSE</name>
<organism evidence="2 3">
    <name type="scientific">Solea senegalensis</name>
    <name type="common">Senegalese sole</name>
    <dbReference type="NCBI Taxonomy" id="28829"/>
    <lineage>
        <taxon>Eukaryota</taxon>
        <taxon>Metazoa</taxon>
        <taxon>Chordata</taxon>
        <taxon>Craniata</taxon>
        <taxon>Vertebrata</taxon>
        <taxon>Euteleostomi</taxon>
        <taxon>Actinopterygii</taxon>
        <taxon>Neopterygii</taxon>
        <taxon>Teleostei</taxon>
        <taxon>Neoteleostei</taxon>
        <taxon>Acanthomorphata</taxon>
        <taxon>Carangaria</taxon>
        <taxon>Pleuronectiformes</taxon>
        <taxon>Pleuronectoidei</taxon>
        <taxon>Soleidae</taxon>
        <taxon>Solea</taxon>
    </lineage>
</organism>
<evidence type="ECO:0000313" key="2">
    <source>
        <dbReference type="EMBL" id="KAG7496659.1"/>
    </source>
</evidence>
<dbReference type="AlphaFoldDB" id="A0AAV6QWE3"/>
<dbReference type="Proteomes" id="UP000693946">
    <property type="component" value="Linkage Group LG3"/>
</dbReference>
<gene>
    <name evidence="2" type="ORF">JOB18_022831</name>
</gene>
<evidence type="ECO:0000256" key="1">
    <source>
        <dbReference type="SAM" id="MobiDB-lite"/>
    </source>
</evidence>
<dbReference type="EMBL" id="JAGKHQ010000015">
    <property type="protein sequence ID" value="KAG7496659.1"/>
    <property type="molecule type" value="Genomic_DNA"/>
</dbReference>
<comment type="caution">
    <text evidence="2">The sequence shown here is derived from an EMBL/GenBank/DDBJ whole genome shotgun (WGS) entry which is preliminary data.</text>
</comment>
<proteinExistence type="predicted"/>
<evidence type="ECO:0000313" key="3">
    <source>
        <dbReference type="Proteomes" id="UP000693946"/>
    </source>
</evidence>
<accession>A0AAV6QWE3</accession>
<feature type="region of interest" description="Disordered" evidence="1">
    <location>
        <begin position="110"/>
        <end position="131"/>
    </location>
</feature>
<reference evidence="2 3" key="1">
    <citation type="journal article" date="2021" name="Sci. Rep.">
        <title>Chromosome anchoring in Senegalese sole (Solea senegalensis) reveals sex-associated markers and genome rearrangements in flatfish.</title>
        <authorList>
            <person name="Guerrero-Cozar I."/>
            <person name="Gomez-Garrido J."/>
            <person name="Berbel C."/>
            <person name="Martinez-Blanch J.F."/>
            <person name="Alioto T."/>
            <person name="Claros M.G."/>
            <person name="Gagnaire P.A."/>
            <person name="Manchado M."/>
        </authorList>
    </citation>
    <scope>NUCLEOTIDE SEQUENCE [LARGE SCALE GENOMIC DNA]</scope>
    <source>
        <strain evidence="2">Sse05_10M</strain>
    </source>
</reference>
<sequence>MEAVKPQTSAGVRGFLNPGPPLTSHKFRLFLSRFLTPGVFVCAPAGSRPVGSFSGFRLRELLKVGLYHCESSAEGWEGWWEKRDGVFVSAFSQRLRLQLREVELLEKSENKNTLQEGQKRRRITEVEEENK</sequence>
<protein>
    <submittedName>
        <fullName evidence="2">Uncharacterized protein</fullName>
    </submittedName>
</protein>